<protein>
    <recommendedName>
        <fullName evidence="10">T-cell immunomodulatory protein TIP C2 domain-containing protein</fullName>
    </recommendedName>
</protein>
<keyword evidence="7" id="KW-0325">Glycoprotein</keyword>
<keyword evidence="13" id="KW-1185">Reference proteome</keyword>
<dbReference type="EMBL" id="PGCJ01000079">
    <property type="protein sequence ID" value="PLW52516.1"/>
    <property type="molecule type" value="Genomic_DNA"/>
</dbReference>
<keyword evidence="6 8" id="KW-0472">Membrane</keyword>
<feature type="signal peptide" evidence="9">
    <location>
        <begin position="1"/>
        <end position="30"/>
    </location>
</feature>
<dbReference type="InterPro" id="IPR013517">
    <property type="entry name" value="FG-GAP"/>
</dbReference>
<dbReference type="InterPro" id="IPR028994">
    <property type="entry name" value="Integrin_alpha_N"/>
</dbReference>
<keyword evidence="3 8" id="KW-0812">Transmembrane</keyword>
<dbReference type="PANTHER" id="PTHR13412">
    <property type="entry name" value="T-CELL IMMUNOMODULATORY PROTEIN HOMOLOG"/>
    <property type="match status" value="1"/>
</dbReference>
<evidence type="ECO:0000313" key="11">
    <source>
        <dbReference type="EMBL" id="PLW44075.1"/>
    </source>
</evidence>
<evidence type="ECO:0000256" key="5">
    <source>
        <dbReference type="ARBA" id="ARBA00022989"/>
    </source>
</evidence>
<gene>
    <name evidence="12" type="ORF">PCANC_07688</name>
    <name evidence="11" type="ORF">PCASD_04856</name>
</gene>
<proteinExistence type="inferred from homology"/>
<reference evidence="13 14" key="1">
    <citation type="submission" date="2017-11" db="EMBL/GenBank/DDBJ databases">
        <title>De novo assembly and phasing of dikaryotic genomes from two isolates of Puccinia coronata f. sp. avenae, the causal agent of oat crown rust.</title>
        <authorList>
            <person name="Miller M.E."/>
            <person name="Zhang Y."/>
            <person name="Omidvar V."/>
            <person name="Sperschneider J."/>
            <person name="Schwessinger B."/>
            <person name="Raley C."/>
            <person name="Palmer J.M."/>
            <person name="Garnica D."/>
            <person name="Upadhyaya N."/>
            <person name="Rathjen J."/>
            <person name="Taylor J.M."/>
            <person name="Park R.F."/>
            <person name="Dodds P.N."/>
            <person name="Hirsch C.D."/>
            <person name="Kianian S.F."/>
            <person name="Figueroa M."/>
        </authorList>
    </citation>
    <scope>NUCLEOTIDE SEQUENCE [LARGE SCALE GENOMIC DNA]</scope>
    <source>
        <strain evidence="12">12NC29</strain>
        <strain evidence="11">12SD80</strain>
    </source>
</reference>
<evidence type="ECO:0000313" key="12">
    <source>
        <dbReference type="EMBL" id="PLW52516.1"/>
    </source>
</evidence>
<evidence type="ECO:0000256" key="9">
    <source>
        <dbReference type="SAM" id="SignalP"/>
    </source>
</evidence>
<evidence type="ECO:0000256" key="7">
    <source>
        <dbReference type="ARBA" id="ARBA00023180"/>
    </source>
</evidence>
<organism evidence="12 13">
    <name type="scientific">Puccinia coronata f. sp. avenae</name>
    <dbReference type="NCBI Taxonomy" id="200324"/>
    <lineage>
        <taxon>Eukaryota</taxon>
        <taxon>Fungi</taxon>
        <taxon>Dikarya</taxon>
        <taxon>Basidiomycota</taxon>
        <taxon>Pucciniomycotina</taxon>
        <taxon>Pucciniomycetes</taxon>
        <taxon>Pucciniales</taxon>
        <taxon>Pucciniaceae</taxon>
        <taxon>Puccinia</taxon>
    </lineage>
</organism>
<evidence type="ECO:0000256" key="8">
    <source>
        <dbReference type="SAM" id="Phobius"/>
    </source>
</evidence>
<dbReference type="PANTHER" id="PTHR13412:SF0">
    <property type="entry name" value="T-CELL IMMUNOMODULATORY PROTEIN"/>
    <property type="match status" value="1"/>
</dbReference>
<evidence type="ECO:0000256" key="3">
    <source>
        <dbReference type="ARBA" id="ARBA00022692"/>
    </source>
</evidence>
<dbReference type="EMBL" id="PGCI01000061">
    <property type="protein sequence ID" value="PLW44075.1"/>
    <property type="molecule type" value="Genomic_DNA"/>
</dbReference>
<evidence type="ECO:0000256" key="4">
    <source>
        <dbReference type="ARBA" id="ARBA00022729"/>
    </source>
</evidence>
<dbReference type="Proteomes" id="UP000235388">
    <property type="component" value="Unassembled WGS sequence"/>
</dbReference>
<sequence length="692" mass="75760">MINGRSTTTTPKLFSLLLLLHALLFVPGWTESLMEKKFKAQGLFDLGDLGLASLDGSIIAIGDSNADQFRDIFTLSSDQRSVSLHLWDHQLYQFVSVAGNPVIPETVGGFVITNIIATDINYDGRLDILVMGSMEPTEKDNTLKMEVWYGQDGTSFAPGIPIPSSLAAHPLVFDSQGSMAMDLLGLPSSLPSVFKVWKNQASSAPSNSSTPFSIEEPPFTTPINCELANPHSNTFIDLDGDCLADIFLTCQEGGGEQSYQIWINNKAAGFSLARTGALPFGTKHVSFADMDRDGTIDMLLTVCPSADSCSIHVAYNQQIPLCTSRSQSKCRDAQNLCTADPDFRFSFESSSSGFTMLSIAHLFPDFNLVTELTSSDFLGPSPVSVQVGDYNLDGYPDLLLVVERAGSRGTETRGVPWLLESVGCSTGDADDGGGCTELETKTHRRTFRPLSTGTEPLAAINDAISAFFLDINEDGSLDVLIQRAHPLIHNPPAARAISVFKNNFFNDAFFLKAIMLNGACSSRCLGKDGRADYRPYGVNYAGASYKFTIQDTFGERRATAVGQIPFSMYASPMSPYSFFGLGRTNNYVEKMYVGSTRHQREHYMSMEGLLPNSQLVVIPFQPRGLGNSNPSPSTWKKELYLHPADWIPWVSLFIAGATLLLAAIVAVLHLIEKREDERERRRKAHTINFDAL</sequence>
<comment type="similarity">
    <text evidence="2">Belongs to the TIP family.</text>
</comment>
<dbReference type="InterPro" id="IPR024881">
    <property type="entry name" value="Tip"/>
</dbReference>
<evidence type="ECO:0000256" key="6">
    <source>
        <dbReference type="ARBA" id="ARBA00023136"/>
    </source>
</evidence>
<feature type="chain" id="PRO_5015084051" description="T-cell immunomodulatory protein TIP C2 domain-containing protein" evidence="9">
    <location>
        <begin position="31"/>
        <end position="692"/>
    </location>
</feature>
<feature type="transmembrane region" description="Helical" evidence="8">
    <location>
        <begin position="646"/>
        <end position="671"/>
    </location>
</feature>
<feature type="domain" description="T-cell immunomodulatory protein TIP C2" evidence="10">
    <location>
        <begin position="535"/>
        <end position="640"/>
    </location>
</feature>
<dbReference type="AlphaFoldDB" id="A0A2N5VRD0"/>
<dbReference type="Gene3D" id="2.130.10.130">
    <property type="entry name" value="Integrin alpha, N-terminal"/>
    <property type="match status" value="1"/>
</dbReference>
<dbReference type="InterPro" id="IPR057089">
    <property type="entry name" value="C2_TIP"/>
</dbReference>
<accession>A0A2N5VRD0</accession>
<keyword evidence="4 9" id="KW-0732">Signal</keyword>
<dbReference type="Proteomes" id="UP000235392">
    <property type="component" value="Unassembled WGS sequence"/>
</dbReference>
<evidence type="ECO:0000259" key="10">
    <source>
        <dbReference type="Pfam" id="PF23122"/>
    </source>
</evidence>
<dbReference type="GO" id="GO:0005886">
    <property type="term" value="C:plasma membrane"/>
    <property type="evidence" value="ECO:0007669"/>
    <property type="project" value="TreeGrafter"/>
</dbReference>
<comment type="subcellular location">
    <subcellularLocation>
        <location evidence="1">Membrane</location>
        <topology evidence="1">Single-pass type I membrane protein</topology>
    </subcellularLocation>
</comment>
<keyword evidence="5 8" id="KW-1133">Transmembrane helix</keyword>
<evidence type="ECO:0000256" key="1">
    <source>
        <dbReference type="ARBA" id="ARBA00004479"/>
    </source>
</evidence>
<dbReference type="OrthoDB" id="10022113at2759"/>
<dbReference type="Pfam" id="PF13517">
    <property type="entry name" value="FG-GAP_3"/>
    <property type="match status" value="1"/>
</dbReference>
<comment type="caution">
    <text evidence="12">The sequence shown here is derived from an EMBL/GenBank/DDBJ whole genome shotgun (WGS) entry which is preliminary data.</text>
</comment>
<name>A0A2N5VRD0_9BASI</name>
<evidence type="ECO:0000313" key="14">
    <source>
        <dbReference type="Proteomes" id="UP000235392"/>
    </source>
</evidence>
<dbReference type="SUPFAM" id="SSF69318">
    <property type="entry name" value="Integrin alpha N-terminal domain"/>
    <property type="match status" value="2"/>
</dbReference>
<dbReference type="Pfam" id="PF23122">
    <property type="entry name" value="C2_ITFG1"/>
    <property type="match status" value="1"/>
</dbReference>
<evidence type="ECO:0000256" key="2">
    <source>
        <dbReference type="ARBA" id="ARBA00006496"/>
    </source>
</evidence>
<evidence type="ECO:0000313" key="13">
    <source>
        <dbReference type="Proteomes" id="UP000235388"/>
    </source>
</evidence>